<comment type="catalytic activity">
    <reaction evidence="3">
        <text>N-formyl-L-kynurenine + H2O = L-kynurenine + formate + H(+)</text>
        <dbReference type="Rhea" id="RHEA:13009"/>
        <dbReference type="ChEBI" id="CHEBI:15377"/>
        <dbReference type="ChEBI" id="CHEBI:15378"/>
        <dbReference type="ChEBI" id="CHEBI:15740"/>
        <dbReference type="ChEBI" id="CHEBI:57959"/>
        <dbReference type="ChEBI" id="CHEBI:58629"/>
        <dbReference type="EC" id="3.5.1.9"/>
    </reaction>
</comment>
<evidence type="ECO:0000256" key="2">
    <source>
        <dbReference type="ARBA" id="ARBA00023079"/>
    </source>
</evidence>
<feature type="active site" evidence="3">
    <location>
        <position position="275"/>
    </location>
</feature>
<keyword evidence="1 3" id="KW-0378">Hydrolase</keyword>
<dbReference type="EMBL" id="JBFCZG010000008">
    <property type="protein sequence ID" value="KAL3419500.1"/>
    <property type="molecule type" value="Genomic_DNA"/>
</dbReference>
<feature type="active site" description="Nucleophile" evidence="3">
    <location>
        <position position="151"/>
    </location>
</feature>
<feature type="domain" description="BD-FAE-like" evidence="4">
    <location>
        <begin position="40"/>
        <end position="227"/>
    </location>
</feature>
<evidence type="ECO:0000256" key="1">
    <source>
        <dbReference type="ARBA" id="ARBA00022801"/>
    </source>
</evidence>
<name>A0ABR4P855_9HELO</name>
<accession>A0ABR4P855</accession>
<comment type="subunit">
    <text evidence="3">Homodimer.</text>
</comment>
<comment type="similarity">
    <text evidence="3">Belongs to the kynurenine formamidase family.</text>
</comment>
<dbReference type="Proteomes" id="UP001629113">
    <property type="component" value="Unassembled WGS sequence"/>
</dbReference>
<sequence>MTSNPAQVGGWKSTAHKYDSVHELQRLTVWTRAGDQSAAASQKSKRIWVIYIHGGAWRDPTQSDASFIPALTQLTTSSTYTSLVNNDVQAFASIDYRLSAHPNHPQDITTTPSSRYRDAKHPDHVLDVQSAIRFLQETYRFAENYILAGHSCGATLALQCVMPTSIPELPRDFTGPVGIAGLAGIYDLRVLRDTNSHPEYARFIRGAFGDDETLWDTVSPARYKDFQDTWPEGRVVILASSRNDELVDDPQIDSMGEMGSRVQVVKMKNELLGTHDEIWSRGIDLARVIAEMVEKVNV</sequence>
<feature type="active site" evidence="3">
    <location>
        <position position="244"/>
    </location>
</feature>
<evidence type="ECO:0000313" key="6">
    <source>
        <dbReference type="Proteomes" id="UP001629113"/>
    </source>
</evidence>
<comment type="function">
    <text evidence="3">Catalyzes the hydrolysis of N-formyl-L-kynurenine to L-kynurenine, the second step in the kynurenine pathway of tryptophan degradation. Kynurenine may be further oxidized to nicotinic acid, NAD(H) and NADP(H). Required for elimination of toxic metabolites.</text>
</comment>
<dbReference type="Pfam" id="PF20434">
    <property type="entry name" value="BD-FAE"/>
    <property type="match status" value="1"/>
</dbReference>
<feature type="short sequence motif" description="HGGXW" evidence="3">
    <location>
        <begin position="53"/>
        <end position="57"/>
    </location>
</feature>
<keyword evidence="6" id="KW-1185">Reference proteome</keyword>
<keyword evidence="2 3" id="KW-0823">Tryptophan catabolism</keyword>
<evidence type="ECO:0000313" key="5">
    <source>
        <dbReference type="EMBL" id="KAL3419500.1"/>
    </source>
</evidence>
<dbReference type="HAMAP" id="MF_03014">
    <property type="entry name" value="KFase"/>
    <property type="match status" value="1"/>
</dbReference>
<dbReference type="EC" id="3.5.1.9" evidence="3"/>
<comment type="pathway">
    <text evidence="3">Amino-acid degradation; L-tryptophan degradation via kynurenine pathway; L-kynurenine from L-tryptophan: step 2/2.</text>
</comment>
<dbReference type="InterPro" id="IPR027519">
    <property type="entry name" value="KFase_ver/fungi-typ"/>
</dbReference>
<dbReference type="Gene3D" id="3.40.50.1820">
    <property type="entry name" value="alpha/beta hydrolase"/>
    <property type="match status" value="1"/>
</dbReference>
<proteinExistence type="inferred from homology"/>
<comment type="caution">
    <text evidence="5">The sequence shown here is derived from an EMBL/GenBank/DDBJ whole genome shotgun (WGS) entry which is preliminary data.</text>
</comment>
<organism evidence="5 6">
    <name type="scientific">Phlyctema vagabunda</name>
    <dbReference type="NCBI Taxonomy" id="108571"/>
    <lineage>
        <taxon>Eukaryota</taxon>
        <taxon>Fungi</taxon>
        <taxon>Dikarya</taxon>
        <taxon>Ascomycota</taxon>
        <taxon>Pezizomycotina</taxon>
        <taxon>Leotiomycetes</taxon>
        <taxon>Helotiales</taxon>
        <taxon>Dermateaceae</taxon>
        <taxon>Phlyctema</taxon>
    </lineage>
</organism>
<evidence type="ECO:0000259" key="4">
    <source>
        <dbReference type="Pfam" id="PF20434"/>
    </source>
</evidence>
<dbReference type="InterPro" id="IPR049492">
    <property type="entry name" value="BD-FAE-like_dom"/>
</dbReference>
<dbReference type="InterPro" id="IPR050300">
    <property type="entry name" value="GDXG_lipolytic_enzyme"/>
</dbReference>
<comment type="domain">
    <text evidence="3">The main chain amide nitrogen atoms of the second glycine and its adjacent residue in the HGGXW motif define the oxyanion hole, and stabilize the oxyanion that forms during the nucleophilic attack by the catalytic serine during substrate cleavage.</text>
</comment>
<evidence type="ECO:0000256" key="3">
    <source>
        <dbReference type="HAMAP-Rule" id="MF_03014"/>
    </source>
</evidence>
<reference evidence="5 6" key="1">
    <citation type="submission" date="2024-06" db="EMBL/GenBank/DDBJ databases">
        <title>Complete genome of Phlyctema vagabunda strain 19-DSS-EL-015.</title>
        <authorList>
            <person name="Fiorenzani C."/>
        </authorList>
    </citation>
    <scope>NUCLEOTIDE SEQUENCE [LARGE SCALE GENOMIC DNA]</scope>
    <source>
        <strain evidence="5 6">19-DSS-EL-015</strain>
    </source>
</reference>
<dbReference type="InterPro" id="IPR029058">
    <property type="entry name" value="AB_hydrolase_fold"/>
</dbReference>
<dbReference type="PANTHER" id="PTHR48081">
    <property type="entry name" value="AB HYDROLASE SUPERFAMILY PROTEIN C4A8.06C"/>
    <property type="match status" value="1"/>
</dbReference>
<gene>
    <name evidence="5" type="ORF">PVAG01_09722</name>
</gene>
<dbReference type="PANTHER" id="PTHR48081:SF33">
    <property type="entry name" value="KYNURENINE FORMAMIDASE"/>
    <property type="match status" value="1"/>
</dbReference>
<protein>
    <recommendedName>
        <fullName evidence="3">Kynurenine formamidase</fullName>
        <shortName evidence="3">KFA</shortName>
        <shortName evidence="3">KFase</shortName>
        <ecNumber evidence="3">3.5.1.9</ecNumber>
    </recommendedName>
    <alternativeName>
        <fullName evidence="3">Arylformamidase</fullName>
    </alternativeName>
    <alternativeName>
        <fullName evidence="3">N-formylkynurenine formamidase</fullName>
        <shortName evidence="3">FKF</shortName>
    </alternativeName>
</protein>
<dbReference type="SUPFAM" id="SSF53474">
    <property type="entry name" value="alpha/beta-Hydrolases"/>
    <property type="match status" value="1"/>
</dbReference>